<evidence type="ECO:0000259" key="3">
    <source>
        <dbReference type="SMART" id="SM00974"/>
    </source>
</evidence>
<dbReference type="Pfam" id="PF10544">
    <property type="entry name" value="T5orf172"/>
    <property type="match status" value="1"/>
</dbReference>
<dbReference type="InterPro" id="IPR018306">
    <property type="entry name" value="Phage_T5_Orf172_DNA-bd"/>
</dbReference>
<keyword evidence="5" id="KW-1185">Reference proteome</keyword>
<organism evidence="4 5">
    <name type="scientific">Polytolypa hystricis (strain UAMH7299)</name>
    <dbReference type="NCBI Taxonomy" id="1447883"/>
    <lineage>
        <taxon>Eukaryota</taxon>
        <taxon>Fungi</taxon>
        <taxon>Dikarya</taxon>
        <taxon>Ascomycota</taxon>
        <taxon>Pezizomycotina</taxon>
        <taxon>Eurotiomycetes</taxon>
        <taxon>Eurotiomycetidae</taxon>
        <taxon>Onygenales</taxon>
        <taxon>Onygenales incertae sedis</taxon>
        <taxon>Polytolypa</taxon>
    </lineage>
</organism>
<evidence type="ECO:0000256" key="2">
    <source>
        <dbReference type="SAM" id="Phobius"/>
    </source>
</evidence>
<feature type="region of interest" description="Disordered" evidence="1">
    <location>
        <begin position="1"/>
        <end position="210"/>
    </location>
</feature>
<dbReference type="SMART" id="SM00974">
    <property type="entry name" value="T5orf172"/>
    <property type="match status" value="1"/>
</dbReference>
<protein>
    <recommendedName>
        <fullName evidence="3">Bacteriophage T5 Orf172 DNA-binding domain-containing protein</fullName>
    </recommendedName>
</protein>
<dbReference type="EMBL" id="PDNA01000017">
    <property type="protein sequence ID" value="PGH26374.1"/>
    <property type="molecule type" value="Genomic_DNA"/>
</dbReference>
<feature type="compositionally biased region" description="Basic and acidic residues" evidence="1">
    <location>
        <begin position="183"/>
        <end position="193"/>
    </location>
</feature>
<proteinExistence type="predicted"/>
<dbReference type="AlphaFoldDB" id="A0A2B7YQT6"/>
<feature type="transmembrane region" description="Helical" evidence="2">
    <location>
        <begin position="472"/>
        <end position="493"/>
    </location>
</feature>
<comment type="caution">
    <text evidence="4">The sequence shown here is derived from an EMBL/GenBank/DDBJ whole genome shotgun (WGS) entry which is preliminary data.</text>
</comment>
<keyword evidence="2" id="KW-1133">Transmembrane helix</keyword>
<keyword evidence="2" id="KW-0472">Membrane</keyword>
<accession>A0A2B7YQT6</accession>
<keyword evidence="2" id="KW-0812">Transmembrane</keyword>
<feature type="compositionally biased region" description="Low complexity" evidence="1">
    <location>
        <begin position="14"/>
        <end position="27"/>
    </location>
</feature>
<feature type="compositionally biased region" description="Low complexity" evidence="1">
    <location>
        <begin position="148"/>
        <end position="172"/>
    </location>
</feature>
<feature type="domain" description="Bacteriophage T5 Orf172 DNA-binding" evidence="3">
    <location>
        <begin position="281"/>
        <end position="377"/>
    </location>
</feature>
<gene>
    <name evidence="4" type="ORF">AJ80_01872</name>
</gene>
<evidence type="ECO:0000256" key="1">
    <source>
        <dbReference type="SAM" id="MobiDB-lite"/>
    </source>
</evidence>
<reference evidence="4 5" key="1">
    <citation type="submission" date="2017-10" db="EMBL/GenBank/DDBJ databases">
        <title>Comparative genomics in systemic dimorphic fungi from Ajellomycetaceae.</title>
        <authorList>
            <person name="Munoz J.F."/>
            <person name="Mcewen J.G."/>
            <person name="Clay O.K."/>
            <person name="Cuomo C.A."/>
        </authorList>
    </citation>
    <scope>NUCLEOTIDE SEQUENCE [LARGE SCALE GENOMIC DNA]</scope>
    <source>
        <strain evidence="4 5">UAMH7299</strain>
    </source>
</reference>
<dbReference type="OrthoDB" id="3511049at2759"/>
<dbReference type="STRING" id="1447883.A0A2B7YQT6"/>
<feature type="compositionally biased region" description="Polar residues" evidence="1">
    <location>
        <begin position="57"/>
        <end position="69"/>
    </location>
</feature>
<feature type="compositionally biased region" description="Acidic residues" evidence="1">
    <location>
        <begin position="134"/>
        <end position="144"/>
    </location>
</feature>
<evidence type="ECO:0000313" key="5">
    <source>
        <dbReference type="Proteomes" id="UP000224634"/>
    </source>
</evidence>
<name>A0A2B7YQT6_POLH7</name>
<dbReference type="Proteomes" id="UP000224634">
    <property type="component" value="Unassembled WGS sequence"/>
</dbReference>
<sequence>MASEKQQKSRKSRALSALDSDLTALSSQHLSPGQQRYALRRRTRSQSREPDAKAPKQTPSTPKSHQTQKPTKRAKPDSEYIPRNTDIAGTPSLPRSLIKITRSSSRPSRTLPDHIASDDESESEGPTEVLSETSESEDELEADYGYETSSTTPESSSSDSILFEAVSSDVTPPSSPPNLISDSRTRSREKTCRDSPSPPCTPSPMGYRGGVVSQTLAKADMYTEVEDEKHTASDSASDDYFERPDSLDMSLEMIDFEIASSLLGRQKLETCKGIAYVFSQKETPKYIKIGSTKQSTKMRIRQISPKNAPGTLKFEPPKDLQKFWHYKTVETLLHIEFCNQRYHSFYGDDKHHRPNGEGYTEWFKIDVKLANDAIDRWMDWILQCQPYDEENKLAGYWRDLIDNREAFLREKHGDIARRWAALLTPPTRLQLQRYRLKCLKSWLWQCQKKFLKGLTPLSILLLKDIFWCHADIPITGVVLLALFLINGVVICFFDM</sequence>
<evidence type="ECO:0000313" key="4">
    <source>
        <dbReference type="EMBL" id="PGH26374.1"/>
    </source>
</evidence>